<dbReference type="EMBL" id="QXTE01000180">
    <property type="protein sequence ID" value="TFK02647.1"/>
    <property type="molecule type" value="Genomic_DNA"/>
</dbReference>
<feature type="compositionally biased region" description="Basic and acidic residues" evidence="1">
    <location>
        <begin position="218"/>
        <end position="228"/>
    </location>
</feature>
<keyword evidence="4" id="KW-1185">Reference proteome</keyword>
<dbReference type="GO" id="GO:0050840">
    <property type="term" value="F:extracellular matrix binding"/>
    <property type="evidence" value="ECO:0007669"/>
    <property type="project" value="TreeGrafter"/>
</dbReference>
<feature type="region of interest" description="Disordered" evidence="1">
    <location>
        <begin position="180"/>
        <end position="317"/>
    </location>
</feature>
<dbReference type="GO" id="GO:0005615">
    <property type="term" value="C:extracellular space"/>
    <property type="evidence" value="ECO:0007669"/>
    <property type="project" value="TreeGrafter"/>
</dbReference>
<feature type="compositionally biased region" description="Low complexity" evidence="1">
    <location>
        <begin position="274"/>
        <end position="284"/>
    </location>
</feature>
<feature type="chain" id="PRO_5020042027" evidence="2">
    <location>
        <begin position="17"/>
        <end position="317"/>
    </location>
</feature>
<evidence type="ECO:0000256" key="2">
    <source>
        <dbReference type="SAM" id="SignalP"/>
    </source>
</evidence>
<evidence type="ECO:0000313" key="4">
    <source>
        <dbReference type="Proteomes" id="UP000297703"/>
    </source>
</evidence>
<proteinExistence type="predicted"/>
<dbReference type="GO" id="GO:0045780">
    <property type="term" value="P:positive regulation of bone resorption"/>
    <property type="evidence" value="ECO:0007669"/>
    <property type="project" value="TreeGrafter"/>
</dbReference>
<name>A0A4D9E0F7_9SAUR</name>
<gene>
    <name evidence="3" type="ORF">DR999_PMT14995</name>
</gene>
<feature type="compositionally biased region" description="Basic and acidic residues" evidence="1">
    <location>
        <begin position="251"/>
        <end position="267"/>
    </location>
</feature>
<organism evidence="3 4">
    <name type="scientific">Platysternon megacephalum</name>
    <name type="common">big-headed turtle</name>
    <dbReference type="NCBI Taxonomy" id="55544"/>
    <lineage>
        <taxon>Eukaryota</taxon>
        <taxon>Metazoa</taxon>
        <taxon>Chordata</taxon>
        <taxon>Craniata</taxon>
        <taxon>Vertebrata</taxon>
        <taxon>Euteleostomi</taxon>
        <taxon>Archelosauria</taxon>
        <taxon>Testudinata</taxon>
        <taxon>Testudines</taxon>
        <taxon>Cryptodira</taxon>
        <taxon>Durocryptodira</taxon>
        <taxon>Testudinoidea</taxon>
        <taxon>Platysternidae</taxon>
        <taxon>Platysternon</taxon>
    </lineage>
</organism>
<reference evidence="3 4" key="2">
    <citation type="submission" date="2019-04" db="EMBL/GenBank/DDBJ databases">
        <title>The genome sequence of big-headed turtle.</title>
        <authorList>
            <person name="Gong S."/>
        </authorList>
    </citation>
    <scope>NUCLEOTIDE SEQUENCE [LARGE SCALE GENOMIC DNA]</scope>
    <source>
        <strain evidence="3">DO16091913</strain>
        <tissue evidence="3">Muscle</tissue>
    </source>
</reference>
<evidence type="ECO:0000256" key="1">
    <source>
        <dbReference type="SAM" id="MobiDB-lite"/>
    </source>
</evidence>
<feature type="region of interest" description="Disordered" evidence="1">
    <location>
        <begin position="28"/>
        <end position="150"/>
    </location>
</feature>
<dbReference type="Proteomes" id="UP000297703">
    <property type="component" value="Unassembled WGS sequence"/>
</dbReference>
<feature type="signal peptide" evidence="2">
    <location>
        <begin position="1"/>
        <end position="16"/>
    </location>
</feature>
<dbReference type="PANTHER" id="PTHR10607:SF1">
    <property type="entry name" value="OSTEOPONTIN"/>
    <property type="match status" value="1"/>
</dbReference>
<feature type="compositionally biased region" description="Acidic residues" evidence="1">
    <location>
        <begin position="94"/>
        <end position="116"/>
    </location>
</feature>
<evidence type="ECO:0000313" key="3">
    <source>
        <dbReference type="EMBL" id="TFK02647.1"/>
    </source>
</evidence>
<dbReference type="SMART" id="SM00017">
    <property type="entry name" value="OSTEO"/>
    <property type="match status" value="1"/>
</dbReference>
<dbReference type="AlphaFoldDB" id="A0A4D9E0F7"/>
<dbReference type="PRINTS" id="PR00216">
    <property type="entry name" value="OSTEOPONTIN"/>
</dbReference>
<feature type="compositionally biased region" description="Basic residues" evidence="1">
    <location>
        <begin position="40"/>
        <end position="54"/>
    </location>
</feature>
<dbReference type="Pfam" id="PF00865">
    <property type="entry name" value="Osteopontin"/>
    <property type="match status" value="1"/>
</dbReference>
<feature type="compositionally biased region" description="Polar residues" evidence="1">
    <location>
        <begin position="192"/>
        <end position="201"/>
    </location>
</feature>
<accession>A0A4D9E0F7</accession>
<comment type="caution">
    <text evidence="3">The sequence shown here is derived from an EMBL/GenBank/DDBJ whole genome shotgun (WGS) entry which is preliminary data.</text>
</comment>
<feature type="compositionally biased region" description="Low complexity" evidence="1">
    <location>
        <begin position="121"/>
        <end position="136"/>
    </location>
</feature>
<dbReference type="STRING" id="55544.A0A4D9E0F7"/>
<dbReference type="GO" id="GO:0007155">
    <property type="term" value="P:cell adhesion"/>
    <property type="evidence" value="ECO:0007669"/>
    <property type="project" value="InterPro"/>
</dbReference>
<keyword evidence="2" id="KW-0732">Signal</keyword>
<sequence length="317" mass="35355">MKIAVLCLCLISLAFALPVSKLKRPAISESSEENHDSRSHHSQRHHHQHVHTQSRVRPAQTQELLVPPQQDCFSSDESVEDTEQQSLPEPESVSNEDDGDHDDNDSNDTDESDEDIVTNFPTDAPVTTPLTPALPTRGDNSGRGDSVAYRTREKAKLADVYHKEKSSKLYKAAGKFILHEVTEEDDSKPDTESQQVDSSKAQPAAHRFPGKSDISVELDDKSNMRDSNEVNSRSHAKSMENDSQQQLDSVEADRDKSKPDVTEDSHMSNESTEQQQAQIEDLQQVDSIPEVNDSNQTSESTEDTQDHNSIEDNEVTL</sequence>
<dbReference type="InterPro" id="IPR002038">
    <property type="entry name" value="Osteopontin"/>
</dbReference>
<reference evidence="3 4" key="1">
    <citation type="submission" date="2019-04" db="EMBL/GenBank/DDBJ databases">
        <title>Draft genome of the big-headed turtle Platysternon megacephalum.</title>
        <authorList>
            <person name="Gong S."/>
        </authorList>
    </citation>
    <scope>NUCLEOTIDE SEQUENCE [LARGE SCALE GENOMIC DNA]</scope>
    <source>
        <strain evidence="3">DO16091913</strain>
        <tissue evidence="3">Muscle</tissue>
    </source>
</reference>
<protein>
    <submittedName>
        <fullName evidence="3">Lysosomal alpha-mannosidase</fullName>
    </submittedName>
</protein>
<dbReference type="PANTHER" id="PTHR10607">
    <property type="entry name" value="OSTEOPONTIN"/>
    <property type="match status" value="1"/>
</dbReference>
<dbReference type="GO" id="GO:0001649">
    <property type="term" value="P:osteoblast differentiation"/>
    <property type="evidence" value="ECO:0007669"/>
    <property type="project" value="TreeGrafter"/>
</dbReference>
<dbReference type="OrthoDB" id="9047304at2759"/>